<dbReference type="Proteomes" id="UP000617426">
    <property type="component" value="Unassembled WGS sequence"/>
</dbReference>
<keyword evidence="3" id="KW-0472">Membrane</keyword>
<keyword evidence="1" id="KW-0732">Signal</keyword>
<keyword evidence="3" id="KW-0812">Transmembrane</keyword>
<feature type="compositionally biased region" description="Polar residues" evidence="2">
    <location>
        <begin position="111"/>
        <end position="123"/>
    </location>
</feature>
<organism evidence="4 5">
    <name type="scientific">Schaalia hyovaginalis</name>
    <dbReference type="NCBI Taxonomy" id="29316"/>
    <lineage>
        <taxon>Bacteria</taxon>
        <taxon>Bacillati</taxon>
        <taxon>Actinomycetota</taxon>
        <taxon>Actinomycetes</taxon>
        <taxon>Actinomycetales</taxon>
        <taxon>Actinomycetaceae</taxon>
        <taxon>Schaalia</taxon>
    </lineage>
</organism>
<keyword evidence="3" id="KW-1133">Transmembrane helix</keyword>
<evidence type="ECO:0000313" key="5">
    <source>
        <dbReference type="Proteomes" id="UP000617426"/>
    </source>
</evidence>
<feature type="region of interest" description="Disordered" evidence="2">
    <location>
        <begin position="108"/>
        <end position="149"/>
    </location>
</feature>
<keyword evidence="5" id="KW-1185">Reference proteome</keyword>
<dbReference type="AlphaFoldDB" id="A0A923IY73"/>
<feature type="transmembrane region" description="Helical" evidence="3">
    <location>
        <begin position="50"/>
        <end position="68"/>
    </location>
</feature>
<gene>
    <name evidence="4" type="ORF">HD592_002302</name>
</gene>
<dbReference type="InterPro" id="IPR029050">
    <property type="entry name" value="Immunoprotect_excell_Ig-like"/>
</dbReference>
<evidence type="ECO:0008006" key="6">
    <source>
        <dbReference type="Google" id="ProtNLM"/>
    </source>
</evidence>
<feature type="transmembrane region" description="Helical" evidence="3">
    <location>
        <begin position="26"/>
        <end position="44"/>
    </location>
</feature>
<comment type="caution">
    <text evidence="4">The sequence shown here is derived from an EMBL/GenBank/DDBJ whole genome shotgun (WGS) entry which is preliminary data.</text>
</comment>
<sequence>MSWIHPPLLRPPPLNPQAAAKKPRNTLGLIALIISLVGTVFACIPGAMIVGWILLPISFILGIVALFMKGKSLGLAVGAVIISVIGTVIGIIAFITVLGNALNDAFHEETTTSSPQSAGTQESEPSDGIEAPSSEDAGKTRENPLPIGSSLETSKWTVVINSITLDGTETVVGANALNDAPDPGMIYALINVTATYRGDDAQGAHPWLSIDYVSKDGKTYDSTTSSKLIIPPDQFDTLSTLYNGASATGNFAIEIPADSPEQGVFAVSPDLLADKVFIAAQ</sequence>
<dbReference type="EMBL" id="JACHMK010000001">
    <property type="protein sequence ID" value="MBB6335737.1"/>
    <property type="molecule type" value="Genomic_DNA"/>
</dbReference>
<evidence type="ECO:0000256" key="2">
    <source>
        <dbReference type="SAM" id="MobiDB-lite"/>
    </source>
</evidence>
<dbReference type="RefSeq" id="WP_246430027.1">
    <property type="nucleotide sequence ID" value="NZ_JACHMK010000001.1"/>
</dbReference>
<evidence type="ECO:0000313" key="4">
    <source>
        <dbReference type="EMBL" id="MBB6335737.1"/>
    </source>
</evidence>
<dbReference type="Gene3D" id="2.60.40.1240">
    <property type="match status" value="1"/>
</dbReference>
<evidence type="ECO:0000256" key="3">
    <source>
        <dbReference type="SAM" id="Phobius"/>
    </source>
</evidence>
<reference evidence="4" key="1">
    <citation type="submission" date="2020-08" db="EMBL/GenBank/DDBJ databases">
        <title>Sequencing the genomes of 1000 actinobacteria strains.</title>
        <authorList>
            <person name="Klenk H.-P."/>
        </authorList>
    </citation>
    <scope>NUCLEOTIDE SEQUENCE</scope>
    <source>
        <strain evidence="4">DSM 10695</strain>
    </source>
</reference>
<evidence type="ECO:0000256" key="1">
    <source>
        <dbReference type="ARBA" id="ARBA00022729"/>
    </source>
</evidence>
<proteinExistence type="predicted"/>
<accession>A0A923IY73</accession>
<name>A0A923IY73_9ACTO</name>
<feature type="transmembrane region" description="Helical" evidence="3">
    <location>
        <begin position="75"/>
        <end position="98"/>
    </location>
</feature>
<protein>
    <recommendedName>
        <fullName evidence="6">DUF4352 domain-containing protein</fullName>
    </recommendedName>
</protein>